<dbReference type="Pfam" id="PF00934">
    <property type="entry name" value="PE"/>
    <property type="match status" value="1"/>
</dbReference>
<evidence type="ECO:0000259" key="1">
    <source>
        <dbReference type="Pfam" id="PF00934"/>
    </source>
</evidence>
<proteinExistence type="predicted"/>
<name>A0A557XRX0_9MYCO</name>
<evidence type="ECO:0000313" key="2">
    <source>
        <dbReference type="EMBL" id="TVS88679.1"/>
    </source>
</evidence>
<keyword evidence="3" id="KW-1185">Reference proteome</keyword>
<dbReference type="Gene3D" id="1.10.287.850">
    <property type="entry name" value="HP0062-like domain"/>
    <property type="match status" value="1"/>
</dbReference>
<organism evidence="2 3">
    <name type="scientific">Mycobacterium helveticum</name>
    <dbReference type="NCBI Taxonomy" id="2592811"/>
    <lineage>
        <taxon>Bacteria</taxon>
        <taxon>Bacillati</taxon>
        <taxon>Actinomycetota</taxon>
        <taxon>Actinomycetes</taxon>
        <taxon>Mycobacteriales</taxon>
        <taxon>Mycobacteriaceae</taxon>
        <taxon>Mycobacterium</taxon>
    </lineage>
</organism>
<sequence length="239" mass="24743">MSLLFAAPEALAGAASDLAGLGATISAANAAAAPATTGVPAAAADEVSTQIAALFSQHAVGYQQLSAQVSDFHRRFVQALAAAANAYASAETSAAQTLVNALKEPAEMLLGHPLGGTGAAAAPAANILLPLGTAIENAYLAIEPWVAYGFELVSYAVRWLFLIGILAPQINYFYYLVEPIVQSVLFNAIDFLDGTVSFAQGLNNIYAAGAASINQFIATETYWFRSLFPPPPPLGVNLP</sequence>
<dbReference type="RefSeq" id="WP_144951923.1">
    <property type="nucleotide sequence ID" value="NZ_VMQU01000050.1"/>
</dbReference>
<dbReference type="InterPro" id="IPR038332">
    <property type="entry name" value="PPE_sf"/>
</dbReference>
<protein>
    <submittedName>
        <fullName evidence="2">PE family protein</fullName>
    </submittedName>
</protein>
<accession>A0A557XRX0</accession>
<dbReference type="InterPro" id="IPR000084">
    <property type="entry name" value="PE-PGRS_N"/>
</dbReference>
<feature type="domain" description="PE" evidence="1">
    <location>
        <begin position="4"/>
        <end position="93"/>
    </location>
</feature>
<comment type="caution">
    <text evidence="2">The sequence shown here is derived from an EMBL/GenBank/DDBJ whole genome shotgun (WGS) entry which is preliminary data.</text>
</comment>
<dbReference type="SUPFAM" id="SSF140459">
    <property type="entry name" value="PE/PPE dimer-like"/>
    <property type="match status" value="1"/>
</dbReference>
<dbReference type="AlphaFoldDB" id="A0A557XRX0"/>
<evidence type="ECO:0000313" key="3">
    <source>
        <dbReference type="Proteomes" id="UP000320513"/>
    </source>
</evidence>
<dbReference type="EMBL" id="VMQU01000050">
    <property type="protein sequence ID" value="TVS88679.1"/>
    <property type="molecule type" value="Genomic_DNA"/>
</dbReference>
<gene>
    <name evidence="2" type="ORF">FPZ47_13575</name>
</gene>
<dbReference type="Proteomes" id="UP000320513">
    <property type="component" value="Unassembled WGS sequence"/>
</dbReference>
<reference evidence="2 3" key="1">
    <citation type="submission" date="2019-07" db="EMBL/GenBank/DDBJ databases">
        <title>New Mycobacterium species.</title>
        <authorList>
            <person name="Tortoli E."/>
            <person name="Ghielmetti G."/>
            <person name="Friedel U."/>
            <person name="Trovato A."/>
        </authorList>
    </citation>
    <scope>NUCLEOTIDE SEQUENCE [LARGE SCALE GENOMIC DNA]</scope>
    <source>
        <strain evidence="2 3">16-83</strain>
    </source>
</reference>
<dbReference type="OrthoDB" id="4752893at2"/>